<sequence>MPRVLRPGRVPTLTVVTFDPTGFMVFPGMLSPEKKKSSAFTSFGRFWDHLLPHRSPEEDLGHRQTQRRLLQPMWQQLVKLRNKCTPNRLFIDGSLLTYKKKQSIVLQPLRTIMHTEIYFFRVARDFLKRVVMICDGNWRQVVTICDGNWPGAVTISGGNTQGVAVGLVEARWSWC</sequence>
<dbReference type="EMBL" id="JAATIQ010000092">
    <property type="protein sequence ID" value="KAF4384450.1"/>
    <property type="molecule type" value="Genomic_DNA"/>
</dbReference>
<dbReference type="Proteomes" id="UP000583929">
    <property type="component" value="Unassembled WGS sequence"/>
</dbReference>
<proteinExistence type="predicted"/>
<organism evidence="1 2">
    <name type="scientific">Cannabis sativa</name>
    <name type="common">Hemp</name>
    <name type="synonym">Marijuana</name>
    <dbReference type="NCBI Taxonomy" id="3483"/>
    <lineage>
        <taxon>Eukaryota</taxon>
        <taxon>Viridiplantae</taxon>
        <taxon>Streptophyta</taxon>
        <taxon>Embryophyta</taxon>
        <taxon>Tracheophyta</taxon>
        <taxon>Spermatophyta</taxon>
        <taxon>Magnoliopsida</taxon>
        <taxon>eudicotyledons</taxon>
        <taxon>Gunneridae</taxon>
        <taxon>Pentapetalae</taxon>
        <taxon>rosids</taxon>
        <taxon>fabids</taxon>
        <taxon>Rosales</taxon>
        <taxon>Cannabaceae</taxon>
        <taxon>Cannabis</taxon>
    </lineage>
</organism>
<comment type="caution">
    <text evidence="1">The sequence shown here is derived from an EMBL/GenBank/DDBJ whole genome shotgun (WGS) entry which is preliminary data.</text>
</comment>
<name>A0A7J6GQ06_CANSA</name>
<protein>
    <submittedName>
        <fullName evidence="1">Uncharacterized protein</fullName>
    </submittedName>
</protein>
<reference evidence="1 2" key="1">
    <citation type="journal article" date="2020" name="bioRxiv">
        <title>Sequence and annotation of 42 cannabis genomes reveals extensive copy number variation in cannabinoid synthesis and pathogen resistance genes.</title>
        <authorList>
            <person name="Mckernan K.J."/>
            <person name="Helbert Y."/>
            <person name="Kane L.T."/>
            <person name="Ebling H."/>
            <person name="Zhang L."/>
            <person name="Liu B."/>
            <person name="Eaton Z."/>
            <person name="Mclaughlin S."/>
            <person name="Kingan S."/>
            <person name="Baybayan P."/>
            <person name="Concepcion G."/>
            <person name="Jordan M."/>
            <person name="Riva A."/>
            <person name="Barbazuk W."/>
            <person name="Harkins T."/>
        </authorList>
    </citation>
    <scope>NUCLEOTIDE SEQUENCE [LARGE SCALE GENOMIC DNA]</scope>
    <source>
        <strain evidence="2">cv. Jamaican Lion 4</strain>
        <tissue evidence="1">Leaf</tissue>
    </source>
</reference>
<evidence type="ECO:0000313" key="1">
    <source>
        <dbReference type="EMBL" id="KAF4384450.1"/>
    </source>
</evidence>
<accession>A0A7J6GQ06</accession>
<gene>
    <name evidence="1" type="ORF">G4B88_028524</name>
</gene>
<dbReference type="AlphaFoldDB" id="A0A7J6GQ06"/>
<keyword evidence="2" id="KW-1185">Reference proteome</keyword>
<evidence type="ECO:0000313" key="2">
    <source>
        <dbReference type="Proteomes" id="UP000583929"/>
    </source>
</evidence>